<dbReference type="SMART" id="SM00239">
    <property type="entry name" value="C2"/>
    <property type="match status" value="1"/>
</dbReference>
<dbReference type="Proteomes" id="UP000829196">
    <property type="component" value="Unassembled WGS sequence"/>
</dbReference>
<keyword evidence="4" id="KW-1185">Reference proteome</keyword>
<dbReference type="GO" id="GO:0006952">
    <property type="term" value="P:defense response"/>
    <property type="evidence" value="ECO:0007669"/>
    <property type="project" value="InterPro"/>
</dbReference>
<organism evidence="3 4">
    <name type="scientific">Dendrobium nobile</name>
    <name type="common">Orchid</name>
    <dbReference type="NCBI Taxonomy" id="94219"/>
    <lineage>
        <taxon>Eukaryota</taxon>
        <taxon>Viridiplantae</taxon>
        <taxon>Streptophyta</taxon>
        <taxon>Embryophyta</taxon>
        <taxon>Tracheophyta</taxon>
        <taxon>Spermatophyta</taxon>
        <taxon>Magnoliopsida</taxon>
        <taxon>Liliopsida</taxon>
        <taxon>Asparagales</taxon>
        <taxon>Orchidaceae</taxon>
        <taxon>Epidendroideae</taxon>
        <taxon>Malaxideae</taxon>
        <taxon>Dendrobiinae</taxon>
        <taxon>Dendrobium</taxon>
    </lineage>
</organism>
<dbReference type="CDD" id="cd04051">
    <property type="entry name" value="C2_SRC2_like"/>
    <property type="match status" value="1"/>
</dbReference>
<dbReference type="PROSITE" id="PS50004">
    <property type="entry name" value="C2"/>
    <property type="match status" value="1"/>
</dbReference>
<dbReference type="InterPro" id="IPR035892">
    <property type="entry name" value="C2_domain_sf"/>
</dbReference>
<evidence type="ECO:0000256" key="1">
    <source>
        <dbReference type="SAM" id="MobiDB-lite"/>
    </source>
</evidence>
<feature type="domain" description="C2" evidence="2">
    <location>
        <begin position="57"/>
        <end position="179"/>
    </location>
</feature>
<comment type="caution">
    <text evidence="3">The sequence shown here is derived from an EMBL/GenBank/DDBJ whole genome shotgun (WGS) entry which is preliminary data.</text>
</comment>
<feature type="region of interest" description="Disordered" evidence="1">
    <location>
        <begin position="1"/>
        <end position="29"/>
    </location>
</feature>
<dbReference type="EMBL" id="JAGYWB010000010">
    <property type="protein sequence ID" value="KAI0507975.1"/>
    <property type="molecule type" value="Genomic_DNA"/>
</dbReference>
<dbReference type="Gene3D" id="2.60.40.150">
    <property type="entry name" value="C2 domain"/>
    <property type="match status" value="1"/>
</dbReference>
<protein>
    <recommendedName>
        <fullName evidence="2">C2 domain-containing protein</fullName>
    </recommendedName>
</protein>
<dbReference type="PANTHER" id="PTHR32246:SF69">
    <property type="entry name" value="CALCIUM-DEPENDENT LIPID-BINDING (CALB DOMAIN) FAMILY PROTEIN"/>
    <property type="match status" value="1"/>
</dbReference>
<name>A0A8T3BAS2_DENNO</name>
<feature type="region of interest" description="Disordered" evidence="1">
    <location>
        <begin position="42"/>
        <end position="63"/>
    </location>
</feature>
<feature type="compositionally biased region" description="Basic and acidic residues" evidence="1">
    <location>
        <begin position="42"/>
        <end position="52"/>
    </location>
</feature>
<dbReference type="OrthoDB" id="1909968at2759"/>
<sequence>MNANKSKRTPASSSTKKPAAIPQTPQRPLRFIEPFATAFHEKPTRRSIADGHRNKRRERSPPTPFLMDAAHLVEINLISAQALKSPPGSRRFQTYAVAWIDPAAKLRTAVDHGGGENPTWNEKFVFRVPAALLSPDSSSALSVEIYALGGWYFPDSLVGAVRLLLDNLGLLKLPADSPSFAAVGIRRPSGRIHGILNVGAAVLSRVPVFVSEALAVTSAVGYRDFIRNGARPQLRRANSSKLISTPPSPVAADLALKECNRDIKEDKSYCGGGEVALCGLGFPRKIHASPFDQNLAMWGFHEKKDLR</sequence>
<evidence type="ECO:0000313" key="4">
    <source>
        <dbReference type="Proteomes" id="UP000829196"/>
    </source>
</evidence>
<gene>
    <name evidence="3" type="ORF">KFK09_014105</name>
</gene>
<proteinExistence type="predicted"/>
<dbReference type="InterPro" id="IPR000008">
    <property type="entry name" value="C2_dom"/>
</dbReference>
<dbReference type="SUPFAM" id="SSF49562">
    <property type="entry name" value="C2 domain (Calcium/lipid-binding domain, CaLB)"/>
    <property type="match status" value="1"/>
</dbReference>
<dbReference type="Pfam" id="PF00168">
    <property type="entry name" value="C2"/>
    <property type="match status" value="1"/>
</dbReference>
<dbReference type="PANTHER" id="PTHR32246">
    <property type="entry name" value="INGRESSION PROTEIN FIC1"/>
    <property type="match status" value="1"/>
</dbReference>
<accession>A0A8T3BAS2</accession>
<dbReference type="SMR" id="A0A8T3BAS2"/>
<reference evidence="3" key="1">
    <citation type="journal article" date="2022" name="Front. Genet.">
        <title>Chromosome-Scale Assembly of the Dendrobium nobile Genome Provides Insights Into the Molecular Mechanism of the Biosynthesis of the Medicinal Active Ingredient of Dendrobium.</title>
        <authorList>
            <person name="Xu Q."/>
            <person name="Niu S.-C."/>
            <person name="Li K.-L."/>
            <person name="Zheng P.-J."/>
            <person name="Zhang X.-J."/>
            <person name="Jia Y."/>
            <person name="Liu Y."/>
            <person name="Niu Y.-X."/>
            <person name="Yu L.-H."/>
            <person name="Chen D.-F."/>
            <person name="Zhang G.-Q."/>
        </authorList>
    </citation>
    <scope>NUCLEOTIDE SEQUENCE</scope>
    <source>
        <tissue evidence="3">Leaf</tissue>
    </source>
</reference>
<evidence type="ECO:0000313" key="3">
    <source>
        <dbReference type="EMBL" id="KAI0507975.1"/>
    </source>
</evidence>
<dbReference type="InterPro" id="IPR044750">
    <property type="entry name" value="C2_SRC2/BAP"/>
</dbReference>
<evidence type="ECO:0000259" key="2">
    <source>
        <dbReference type="PROSITE" id="PS50004"/>
    </source>
</evidence>
<dbReference type="AlphaFoldDB" id="A0A8T3BAS2"/>